<protein>
    <submittedName>
        <fullName evidence="2">Uncharacterized protein</fullName>
    </submittedName>
</protein>
<feature type="compositionally biased region" description="Low complexity" evidence="1">
    <location>
        <begin position="99"/>
        <end position="109"/>
    </location>
</feature>
<gene>
    <name evidence="2" type="ORF">PsYK624_112050</name>
</gene>
<dbReference type="Proteomes" id="UP000703269">
    <property type="component" value="Unassembled WGS sequence"/>
</dbReference>
<comment type="caution">
    <text evidence="2">The sequence shown here is derived from an EMBL/GenBank/DDBJ whole genome shotgun (WGS) entry which is preliminary data.</text>
</comment>
<feature type="compositionally biased region" description="Basic residues" evidence="1">
    <location>
        <begin position="110"/>
        <end position="128"/>
    </location>
</feature>
<dbReference type="OrthoDB" id="47494at2759"/>
<dbReference type="AlphaFoldDB" id="A0A9P3GHT0"/>
<dbReference type="InterPro" id="IPR036188">
    <property type="entry name" value="FAD/NAD-bd_sf"/>
</dbReference>
<feature type="compositionally biased region" description="Low complexity" evidence="1">
    <location>
        <begin position="129"/>
        <end position="139"/>
    </location>
</feature>
<sequence>MWPGLYRPVRHPPLPPAPNNLSDSSCTFNTAPARVGIVGCGTVGPAIAPLLRQQGPDLVIFERNDAAPTGGIGLGCASSSSSSLLPPRWQRAGVRETASRCCSASPRSPSRSRRARSRTSTRTARSRRTASSSCRSAAR</sequence>
<evidence type="ECO:0000313" key="3">
    <source>
        <dbReference type="Proteomes" id="UP000703269"/>
    </source>
</evidence>
<organism evidence="2 3">
    <name type="scientific">Phanerochaete sordida</name>
    <dbReference type="NCBI Taxonomy" id="48140"/>
    <lineage>
        <taxon>Eukaryota</taxon>
        <taxon>Fungi</taxon>
        <taxon>Dikarya</taxon>
        <taxon>Basidiomycota</taxon>
        <taxon>Agaricomycotina</taxon>
        <taxon>Agaricomycetes</taxon>
        <taxon>Polyporales</taxon>
        <taxon>Phanerochaetaceae</taxon>
        <taxon>Phanerochaete</taxon>
    </lineage>
</organism>
<feature type="region of interest" description="Disordered" evidence="1">
    <location>
        <begin position="77"/>
        <end position="139"/>
    </location>
</feature>
<proteinExistence type="predicted"/>
<dbReference type="SUPFAM" id="SSF51905">
    <property type="entry name" value="FAD/NAD(P)-binding domain"/>
    <property type="match status" value="1"/>
</dbReference>
<evidence type="ECO:0000313" key="2">
    <source>
        <dbReference type="EMBL" id="GJE95026.1"/>
    </source>
</evidence>
<name>A0A9P3GHT0_9APHY</name>
<dbReference type="EMBL" id="BPQB01000045">
    <property type="protein sequence ID" value="GJE95026.1"/>
    <property type="molecule type" value="Genomic_DNA"/>
</dbReference>
<accession>A0A9P3GHT0</accession>
<dbReference type="Gene3D" id="3.50.50.60">
    <property type="entry name" value="FAD/NAD(P)-binding domain"/>
    <property type="match status" value="1"/>
</dbReference>
<keyword evidence="3" id="KW-1185">Reference proteome</keyword>
<evidence type="ECO:0000256" key="1">
    <source>
        <dbReference type="SAM" id="MobiDB-lite"/>
    </source>
</evidence>
<reference evidence="2 3" key="1">
    <citation type="submission" date="2021-08" db="EMBL/GenBank/DDBJ databases">
        <title>Draft Genome Sequence of Phanerochaete sordida strain YK-624.</title>
        <authorList>
            <person name="Mori T."/>
            <person name="Dohra H."/>
            <person name="Suzuki T."/>
            <person name="Kawagishi H."/>
            <person name="Hirai H."/>
        </authorList>
    </citation>
    <scope>NUCLEOTIDE SEQUENCE [LARGE SCALE GENOMIC DNA]</scope>
    <source>
        <strain evidence="2 3">YK-624</strain>
    </source>
</reference>